<protein>
    <recommendedName>
        <fullName evidence="1">GGDEF domain-containing protein</fullName>
    </recommendedName>
</protein>
<dbReference type="InterPro" id="IPR029787">
    <property type="entry name" value="Nucleotide_cyclase"/>
</dbReference>
<dbReference type="InterPro" id="IPR052163">
    <property type="entry name" value="DGC-Regulatory_Protein"/>
</dbReference>
<reference evidence="3" key="1">
    <citation type="journal article" date="2019" name="Int. J. Syst. Evol. Microbiol.">
        <title>The Global Catalogue of Microorganisms (GCM) 10K type strain sequencing project: providing services to taxonomists for standard genome sequencing and annotation.</title>
        <authorList>
            <consortium name="The Broad Institute Genomics Platform"/>
            <consortium name="The Broad Institute Genome Sequencing Center for Infectious Disease"/>
            <person name="Wu L."/>
            <person name="Ma J."/>
        </authorList>
    </citation>
    <scope>NUCLEOTIDE SEQUENCE [LARGE SCALE GENOMIC DNA]</scope>
    <source>
        <strain evidence="3">NBRC 108730</strain>
    </source>
</reference>
<sequence length="83" mass="8896">MLFLDIDGLKYVNDTFGHPAGDRLITECVARATYALRPSDLMARLGGDEFVLLLEDVDAAAASSVAERVLAEPARALPVGHRA</sequence>
<evidence type="ECO:0000313" key="3">
    <source>
        <dbReference type="Proteomes" id="UP001157017"/>
    </source>
</evidence>
<dbReference type="Proteomes" id="UP001157017">
    <property type="component" value="Unassembled WGS sequence"/>
</dbReference>
<dbReference type="PROSITE" id="PS50887">
    <property type="entry name" value="GGDEF"/>
    <property type="match status" value="1"/>
</dbReference>
<organism evidence="2 3">
    <name type="scientific">Angustibacter aerolatus</name>
    <dbReference type="NCBI Taxonomy" id="1162965"/>
    <lineage>
        <taxon>Bacteria</taxon>
        <taxon>Bacillati</taxon>
        <taxon>Actinomycetota</taxon>
        <taxon>Actinomycetes</taxon>
        <taxon>Kineosporiales</taxon>
        <taxon>Kineosporiaceae</taxon>
    </lineage>
</organism>
<feature type="domain" description="GGDEF" evidence="1">
    <location>
        <begin position="1"/>
        <end position="83"/>
    </location>
</feature>
<gene>
    <name evidence="2" type="ORF">GCM10025868_31690</name>
</gene>
<dbReference type="CDD" id="cd01949">
    <property type="entry name" value="GGDEF"/>
    <property type="match status" value="1"/>
</dbReference>
<name>A0ABQ6JLB3_9ACTN</name>
<keyword evidence="3" id="KW-1185">Reference proteome</keyword>
<dbReference type="SUPFAM" id="SSF55073">
    <property type="entry name" value="Nucleotide cyclase"/>
    <property type="match status" value="1"/>
</dbReference>
<accession>A0ABQ6JLB3</accession>
<dbReference type="EMBL" id="BSUZ01000001">
    <property type="protein sequence ID" value="GMA87919.1"/>
    <property type="molecule type" value="Genomic_DNA"/>
</dbReference>
<evidence type="ECO:0000259" key="1">
    <source>
        <dbReference type="PROSITE" id="PS50887"/>
    </source>
</evidence>
<dbReference type="Pfam" id="PF00990">
    <property type="entry name" value="GGDEF"/>
    <property type="match status" value="1"/>
</dbReference>
<dbReference type="PANTHER" id="PTHR46663:SF3">
    <property type="entry name" value="SLL0267 PROTEIN"/>
    <property type="match status" value="1"/>
</dbReference>
<dbReference type="Gene3D" id="3.30.70.270">
    <property type="match status" value="1"/>
</dbReference>
<dbReference type="PANTHER" id="PTHR46663">
    <property type="entry name" value="DIGUANYLATE CYCLASE DGCT-RELATED"/>
    <property type="match status" value="1"/>
</dbReference>
<dbReference type="InterPro" id="IPR043128">
    <property type="entry name" value="Rev_trsase/Diguanyl_cyclase"/>
</dbReference>
<proteinExistence type="predicted"/>
<dbReference type="NCBIfam" id="TIGR00254">
    <property type="entry name" value="GGDEF"/>
    <property type="match status" value="1"/>
</dbReference>
<evidence type="ECO:0000313" key="2">
    <source>
        <dbReference type="EMBL" id="GMA87919.1"/>
    </source>
</evidence>
<dbReference type="InterPro" id="IPR000160">
    <property type="entry name" value="GGDEF_dom"/>
</dbReference>
<comment type="caution">
    <text evidence="2">The sequence shown here is derived from an EMBL/GenBank/DDBJ whole genome shotgun (WGS) entry which is preliminary data.</text>
</comment>